<feature type="compositionally biased region" description="Basic and acidic residues" evidence="9">
    <location>
        <begin position="719"/>
        <end position="737"/>
    </location>
</feature>
<comment type="function">
    <text evidence="7">Involved in cytoplasm to vacuole transport (Cvt), pexophagy, mitophagy and nucleophagy. Recruits mitochondria for their selective degradation via autophagy (mitophagy) during starvation. Works as scaffold proteins that recruit ATG proteins to the pre-autophagosome (PAS), the site of vesicle/autophagosome formation. Required for the Cvt vesicles completion.</text>
</comment>
<dbReference type="InterPro" id="IPR040040">
    <property type="entry name" value="ATG11"/>
</dbReference>
<dbReference type="GO" id="GO:0061709">
    <property type="term" value="P:reticulophagy"/>
    <property type="evidence" value="ECO:0007669"/>
    <property type="project" value="TreeGrafter"/>
</dbReference>
<dbReference type="GO" id="GO:0015031">
    <property type="term" value="P:protein transport"/>
    <property type="evidence" value="ECO:0007669"/>
    <property type="project" value="UniProtKB-KW"/>
</dbReference>
<dbReference type="PANTHER" id="PTHR13222:SF1">
    <property type="entry name" value="RB1-INDUCIBLE COILED-COIL PROTEIN 1"/>
    <property type="match status" value="1"/>
</dbReference>
<evidence type="ECO:0000256" key="3">
    <source>
        <dbReference type="ARBA" id="ARBA00022448"/>
    </source>
</evidence>
<comment type="subunit">
    <text evidence="7">Homodimer.</text>
</comment>
<dbReference type="GO" id="GO:0060090">
    <property type="term" value="F:molecular adaptor activity"/>
    <property type="evidence" value="ECO:0007669"/>
    <property type="project" value="TreeGrafter"/>
</dbReference>
<dbReference type="GO" id="GO:0034517">
    <property type="term" value="P:ribophagy"/>
    <property type="evidence" value="ECO:0007669"/>
    <property type="project" value="TreeGrafter"/>
</dbReference>
<evidence type="ECO:0000256" key="7">
    <source>
        <dbReference type="RuleBase" id="RU367075"/>
    </source>
</evidence>
<keyword evidence="7" id="KW-0926">Vacuole</keyword>
<keyword evidence="7" id="KW-0472">Membrane</keyword>
<feature type="domain" description="Autophagy-related protein 11 C-terminal" evidence="11">
    <location>
        <begin position="1070"/>
        <end position="1218"/>
    </location>
</feature>
<dbReference type="GO" id="GO:0000422">
    <property type="term" value="P:autophagy of mitochondrion"/>
    <property type="evidence" value="ECO:0007669"/>
    <property type="project" value="TreeGrafter"/>
</dbReference>
<sequence length="1342" mass="150729">MALQLYLAHTGHRLEADPIGFGSMESLRAWIQHATDIPAQSQILLTAKGKHVKFQTLMSEVHLNAFVTASSLPEEFRPEPAPDTIKKPEDLRAWHALFKARVEWGSGLVDKCRAMAHAARGHLEERVAVDRGVRAAILNQQPHIQKLEVKQAEAHAWIEAVLKEREDNLNFWQEDLARLGSIPAYEQFRRFIAGPNDTPKKSRRSVGSRTTLGAFVNGDQVEKAAIGSAAAVDELGGIMTSIDSRIEQVVQESRQFVNDVGSGESQSLIDQLEEPSRLFNEIDLTVKKMGSDLDYILNLPANPASAAQASKKALRHTRDFLPDINEFCLELSNLLRYSVEQKNLATQNAIDHMKHIALLSTELGELIQEVDNINVAPEGRECLELLSLVPRLPLVYGLLLVEAVRRQEWVDKMKKDSSSLAEEIAGYREEEDRRRKRWLKSNGDVLNVEAAQGNILGIDINIQGQDASWPQVARQDLQEYLDTLRNLGGLEQDVEILSQAVKDLDRPTRQQVKNAKNFRNGSLHGASLGKGSLLLRGEDETRVLREVNSKMEEELRSSKSRVRKLEDLLHRQSQFSRYSIGSAPPSSQSPGPSSVEPHPTFPSSPKPHDNLSRQSSVSSRRYSSQKSAEEMMLTRKIINLEADLMTERETRNRLEREAANGVHAVNDLQRHVDEKKSTNKDLMENMEHMQKDFAEERRALEAEIRRLKYRNEELEDELDRNLGSRDNERAGLDEKQQTLEAELEQLRKEATKDARRERERAESLERILAERDAADAQRHTTLINAYSTLAPDEPVLDDPAILAAELERLAQRSNDHVRELFDAVERAKAENETNLTSAEREREHLEHQIESTMAKLSAVQDELSAELARTGSLVEQLEDERIHLNDLRQKFAEGETGSEALRQRLNEEEIKVGQLTTQLAETNDYTEKLRSSLCALQEQHDNLQGQLDALTTRFQENSSRAREVSEKLFTHNHRLHRLLETLGFAVTYQDNAMVVQRASRIGNSTMLSADGSVSMDRSASSPLPAKKPLESSADLSTLKWTEQKCKADEAAMYAQFLASIGRFDIETFSEAIIKRMRDMEHTARKWQRETRAYREKSHRFQGEAHDKIAIRNFKEGDLALFLPTRNQATRPWAAFNVGAPHYFLREQESHRLHNKEWLVARITRVEERIVDLSKSMTGTRGSDGRSFAEVSDSGISYEDDNPFELSDGLRWHLVEAAEEKVGAPLTPGLGKSTVHSTNIDAKGSIRMKKSLIGGGDASKTLNKSLDSRRSSQASRRSVPSSSSLPVRGASSEALGVETADSAGKGIPDDTQKGSRASSLRPVTSAGGQLDSDEVRIDQLLGP</sequence>
<evidence type="ECO:0000256" key="2">
    <source>
        <dbReference type="ARBA" id="ARBA00013804"/>
    </source>
</evidence>
<feature type="region of interest" description="Disordered" evidence="9">
    <location>
        <begin position="1009"/>
        <end position="1028"/>
    </location>
</feature>
<evidence type="ECO:0000256" key="8">
    <source>
        <dbReference type="SAM" id="Coils"/>
    </source>
</evidence>
<keyword evidence="3 7" id="KW-0813">Transport</keyword>
<comment type="similarity">
    <text evidence="1 7">Belongs to the ATG11 family.</text>
</comment>
<feature type="region of interest" description="Disordered" evidence="9">
    <location>
        <begin position="717"/>
        <end position="738"/>
    </location>
</feature>
<comment type="caution">
    <text evidence="12">The sequence shown here is derived from an EMBL/GenBank/DDBJ whole genome shotgun (WGS) entry which is preliminary data.</text>
</comment>
<evidence type="ECO:0000256" key="5">
    <source>
        <dbReference type="ARBA" id="ARBA00023006"/>
    </source>
</evidence>
<dbReference type="OrthoDB" id="447953at2759"/>
<evidence type="ECO:0000313" key="12">
    <source>
        <dbReference type="EMBL" id="KAF2086794.1"/>
    </source>
</evidence>
<organism evidence="12 13">
    <name type="scientific">Saccharata proteae CBS 121410</name>
    <dbReference type="NCBI Taxonomy" id="1314787"/>
    <lineage>
        <taxon>Eukaryota</taxon>
        <taxon>Fungi</taxon>
        <taxon>Dikarya</taxon>
        <taxon>Ascomycota</taxon>
        <taxon>Pezizomycotina</taxon>
        <taxon>Dothideomycetes</taxon>
        <taxon>Dothideomycetes incertae sedis</taxon>
        <taxon>Botryosphaeriales</taxon>
        <taxon>Saccharataceae</taxon>
        <taxon>Saccharata</taxon>
    </lineage>
</organism>
<evidence type="ECO:0000259" key="10">
    <source>
        <dbReference type="Pfam" id="PF04108"/>
    </source>
</evidence>
<dbReference type="Gene3D" id="1.10.287.1490">
    <property type="match status" value="1"/>
</dbReference>
<dbReference type="Pfam" id="PF04108">
    <property type="entry name" value="ATG17_like"/>
    <property type="match status" value="1"/>
</dbReference>
<accession>A0A9P4HVG6</accession>
<evidence type="ECO:0000313" key="13">
    <source>
        <dbReference type="Proteomes" id="UP000799776"/>
    </source>
</evidence>
<proteinExistence type="inferred from homology"/>
<feature type="compositionally biased region" description="Low complexity" evidence="9">
    <location>
        <begin position="1270"/>
        <end position="1287"/>
    </location>
</feature>
<name>A0A9P4HVG6_9PEZI</name>
<feature type="region of interest" description="Disordered" evidence="9">
    <location>
        <begin position="1250"/>
        <end position="1342"/>
    </location>
</feature>
<evidence type="ECO:0000256" key="1">
    <source>
        <dbReference type="ARBA" id="ARBA00009729"/>
    </source>
</evidence>
<feature type="domain" description="Autophagy protein ATG17-like" evidence="10">
    <location>
        <begin position="104"/>
        <end position="446"/>
    </location>
</feature>
<evidence type="ECO:0000259" key="11">
    <source>
        <dbReference type="Pfam" id="PF10377"/>
    </source>
</evidence>
<keyword evidence="13" id="KW-1185">Reference proteome</keyword>
<keyword evidence="5 7" id="KW-0072">Autophagy</keyword>
<evidence type="ECO:0000256" key="9">
    <source>
        <dbReference type="SAM" id="MobiDB-lite"/>
    </source>
</evidence>
<dbReference type="GO" id="GO:1903599">
    <property type="term" value="P:positive regulation of autophagy of mitochondrion"/>
    <property type="evidence" value="ECO:0007669"/>
    <property type="project" value="UniProtKB-UniRule"/>
</dbReference>
<dbReference type="PANTHER" id="PTHR13222">
    <property type="entry name" value="RB1-INDUCIBLE COILED-COIL"/>
    <property type="match status" value="1"/>
</dbReference>
<dbReference type="EMBL" id="ML978723">
    <property type="protein sequence ID" value="KAF2086794.1"/>
    <property type="molecule type" value="Genomic_DNA"/>
</dbReference>
<dbReference type="InterPro" id="IPR045326">
    <property type="entry name" value="ATG17-like_dom"/>
</dbReference>
<gene>
    <name evidence="12" type="ORF">K490DRAFT_43537</name>
</gene>
<dbReference type="GO" id="GO:1990316">
    <property type="term" value="C:Atg1/ULK1 kinase complex"/>
    <property type="evidence" value="ECO:0007669"/>
    <property type="project" value="TreeGrafter"/>
</dbReference>
<reference evidence="12" key="1">
    <citation type="journal article" date="2020" name="Stud. Mycol.">
        <title>101 Dothideomycetes genomes: a test case for predicting lifestyles and emergence of pathogens.</title>
        <authorList>
            <person name="Haridas S."/>
            <person name="Albert R."/>
            <person name="Binder M."/>
            <person name="Bloem J."/>
            <person name="Labutti K."/>
            <person name="Salamov A."/>
            <person name="Andreopoulos B."/>
            <person name="Baker S."/>
            <person name="Barry K."/>
            <person name="Bills G."/>
            <person name="Bluhm B."/>
            <person name="Cannon C."/>
            <person name="Castanera R."/>
            <person name="Culley D."/>
            <person name="Daum C."/>
            <person name="Ezra D."/>
            <person name="Gonzalez J."/>
            <person name="Henrissat B."/>
            <person name="Kuo A."/>
            <person name="Liang C."/>
            <person name="Lipzen A."/>
            <person name="Lutzoni F."/>
            <person name="Magnuson J."/>
            <person name="Mondo S."/>
            <person name="Nolan M."/>
            <person name="Ohm R."/>
            <person name="Pangilinan J."/>
            <person name="Park H.-J."/>
            <person name="Ramirez L."/>
            <person name="Alfaro M."/>
            <person name="Sun H."/>
            <person name="Tritt A."/>
            <person name="Yoshinaga Y."/>
            <person name="Zwiers L.-H."/>
            <person name="Turgeon B."/>
            <person name="Goodwin S."/>
            <person name="Spatafora J."/>
            <person name="Crous P."/>
            <person name="Grigoriev I."/>
        </authorList>
    </citation>
    <scope>NUCLEOTIDE SEQUENCE</scope>
    <source>
        <strain evidence="12">CBS 121410</strain>
    </source>
</reference>
<evidence type="ECO:0000256" key="4">
    <source>
        <dbReference type="ARBA" id="ARBA00022927"/>
    </source>
</evidence>
<evidence type="ECO:0000256" key="6">
    <source>
        <dbReference type="ARBA" id="ARBA00023054"/>
    </source>
</evidence>
<dbReference type="GO" id="GO:0034727">
    <property type="term" value="P:piecemeal microautophagy of the nucleus"/>
    <property type="evidence" value="ECO:0007669"/>
    <property type="project" value="TreeGrafter"/>
</dbReference>
<dbReference type="GO" id="GO:0005774">
    <property type="term" value="C:vacuolar membrane"/>
    <property type="evidence" value="ECO:0007669"/>
    <property type="project" value="UniProtKB-SubCell"/>
</dbReference>
<feature type="coiled-coil region" evidence="8">
    <location>
        <begin position="821"/>
        <end position="918"/>
    </location>
</feature>
<comment type="subcellular location">
    <subcellularLocation>
        <location evidence="7">Preautophagosomal structure membrane</location>
        <topology evidence="7">Peripheral membrane protein</topology>
    </subcellularLocation>
    <subcellularLocation>
        <location evidence="7">Vacuole membrane</location>
        <topology evidence="7">Peripheral membrane protein</topology>
    </subcellularLocation>
    <text evidence="7">During pexophagy, accumulates in the vacuolar membrane region, where the peroxisomes contact the vacuole.</text>
</comment>
<dbReference type="InterPro" id="IPR019460">
    <property type="entry name" value="Atg11_C"/>
</dbReference>
<dbReference type="GO" id="GO:0000045">
    <property type="term" value="P:autophagosome assembly"/>
    <property type="evidence" value="ECO:0007669"/>
    <property type="project" value="UniProtKB-UniRule"/>
</dbReference>
<dbReference type="GO" id="GO:0019901">
    <property type="term" value="F:protein kinase binding"/>
    <property type="evidence" value="ECO:0007669"/>
    <property type="project" value="TreeGrafter"/>
</dbReference>
<dbReference type="Proteomes" id="UP000799776">
    <property type="component" value="Unassembled WGS sequence"/>
</dbReference>
<feature type="compositionally biased region" description="Low complexity" evidence="9">
    <location>
        <begin position="579"/>
        <end position="594"/>
    </location>
</feature>
<feature type="region of interest" description="Disordered" evidence="9">
    <location>
        <begin position="575"/>
        <end position="629"/>
    </location>
</feature>
<dbReference type="GO" id="GO:0034045">
    <property type="term" value="C:phagophore assembly site membrane"/>
    <property type="evidence" value="ECO:0007669"/>
    <property type="project" value="UniProtKB-SubCell"/>
</dbReference>
<dbReference type="Pfam" id="PF10377">
    <property type="entry name" value="ATG11"/>
    <property type="match status" value="1"/>
</dbReference>
<protein>
    <recommendedName>
        <fullName evidence="2 7">Autophagy-related protein 11</fullName>
    </recommendedName>
</protein>
<keyword evidence="6 8" id="KW-0175">Coiled coil</keyword>
<feature type="compositionally biased region" description="Low complexity" evidence="9">
    <location>
        <begin position="612"/>
        <end position="626"/>
    </location>
</feature>
<keyword evidence="4 7" id="KW-0653">Protein transport</keyword>